<keyword evidence="4" id="KW-0677">Repeat</keyword>
<dbReference type="Gene3D" id="2.60.40.10">
    <property type="entry name" value="Immunoglobulins"/>
    <property type="match status" value="6"/>
</dbReference>
<dbReference type="InterPro" id="IPR013783">
    <property type="entry name" value="Ig-like_fold"/>
</dbReference>
<dbReference type="GO" id="GO:0007399">
    <property type="term" value="P:nervous system development"/>
    <property type="evidence" value="ECO:0007669"/>
    <property type="project" value="UniProtKB-ARBA"/>
</dbReference>
<dbReference type="SMART" id="SM00060">
    <property type="entry name" value="FN3"/>
    <property type="match status" value="1"/>
</dbReference>
<dbReference type="EMBL" id="CADEAL010004103">
    <property type="protein sequence ID" value="CAB1451813.1"/>
    <property type="molecule type" value="Genomic_DNA"/>
</dbReference>
<dbReference type="FunFam" id="2.60.40.10:FF:000043">
    <property type="entry name" value="roundabout homolog 2 isoform X2"/>
    <property type="match status" value="1"/>
</dbReference>
<keyword evidence="5" id="KW-1133">Transmembrane helix</keyword>
<evidence type="ECO:0000313" key="12">
    <source>
        <dbReference type="EMBL" id="CAB1451813.1"/>
    </source>
</evidence>
<feature type="non-terminal residue" evidence="12">
    <location>
        <position position="636"/>
    </location>
</feature>
<feature type="domain" description="Ig-like" evidence="10">
    <location>
        <begin position="396"/>
        <end position="476"/>
    </location>
</feature>
<keyword evidence="13" id="KW-1185">Reference proteome</keyword>
<dbReference type="InterPro" id="IPR003598">
    <property type="entry name" value="Ig_sub2"/>
</dbReference>
<dbReference type="PROSITE" id="PS50853">
    <property type="entry name" value="FN3"/>
    <property type="match status" value="1"/>
</dbReference>
<dbReference type="FunFam" id="2.60.40.10:FF:000055">
    <property type="entry name" value="roundabout homolog 1 isoform X2"/>
    <property type="match status" value="1"/>
</dbReference>
<evidence type="ECO:0000256" key="1">
    <source>
        <dbReference type="ARBA" id="ARBA00004167"/>
    </source>
</evidence>
<dbReference type="InterPro" id="IPR036179">
    <property type="entry name" value="Ig-like_dom_sf"/>
</dbReference>
<dbReference type="PANTHER" id="PTHR44170:SF50">
    <property type="entry name" value="ROUNDABOUT HOMOLOG 2"/>
    <property type="match status" value="1"/>
</dbReference>
<feature type="domain" description="Ig-like" evidence="10">
    <location>
        <begin position="8"/>
        <end position="95"/>
    </location>
</feature>
<comment type="subcellular location">
    <subcellularLocation>
        <location evidence="1">Membrane</location>
        <topology evidence="1">Single-pass membrane protein</topology>
    </subcellularLocation>
</comment>
<evidence type="ECO:0000259" key="10">
    <source>
        <dbReference type="PROSITE" id="PS50835"/>
    </source>
</evidence>
<organism evidence="12 13">
    <name type="scientific">Pleuronectes platessa</name>
    <name type="common">European plaice</name>
    <dbReference type="NCBI Taxonomy" id="8262"/>
    <lineage>
        <taxon>Eukaryota</taxon>
        <taxon>Metazoa</taxon>
        <taxon>Chordata</taxon>
        <taxon>Craniata</taxon>
        <taxon>Vertebrata</taxon>
        <taxon>Euteleostomi</taxon>
        <taxon>Actinopterygii</taxon>
        <taxon>Neopterygii</taxon>
        <taxon>Teleostei</taxon>
        <taxon>Neoteleostei</taxon>
        <taxon>Acanthomorphata</taxon>
        <taxon>Carangaria</taxon>
        <taxon>Pleuronectiformes</taxon>
        <taxon>Pleuronectoidei</taxon>
        <taxon>Pleuronectidae</taxon>
        <taxon>Pleuronectes</taxon>
    </lineage>
</organism>
<reference evidence="12" key="1">
    <citation type="submission" date="2020-03" db="EMBL/GenBank/DDBJ databases">
        <authorList>
            <person name="Weist P."/>
        </authorList>
    </citation>
    <scope>NUCLEOTIDE SEQUENCE</scope>
</reference>
<keyword evidence="2" id="KW-0812">Transmembrane</keyword>
<dbReference type="Pfam" id="PF13927">
    <property type="entry name" value="Ig_3"/>
    <property type="match status" value="1"/>
</dbReference>
<evidence type="ECO:0000256" key="8">
    <source>
        <dbReference type="ARBA" id="ARBA00023319"/>
    </source>
</evidence>
<dbReference type="CDD" id="cd00063">
    <property type="entry name" value="FN3"/>
    <property type="match status" value="1"/>
</dbReference>
<evidence type="ECO:0000313" key="13">
    <source>
        <dbReference type="Proteomes" id="UP001153269"/>
    </source>
</evidence>
<dbReference type="Proteomes" id="UP001153269">
    <property type="component" value="Unassembled WGS sequence"/>
</dbReference>
<dbReference type="PANTHER" id="PTHR44170">
    <property type="entry name" value="PROTEIN SIDEKICK"/>
    <property type="match status" value="1"/>
</dbReference>
<dbReference type="InterPro" id="IPR013098">
    <property type="entry name" value="Ig_I-set"/>
</dbReference>
<dbReference type="InterPro" id="IPR003961">
    <property type="entry name" value="FN3_dom"/>
</dbReference>
<keyword evidence="7" id="KW-1015">Disulfide bond</keyword>
<gene>
    <name evidence="12" type="ORF">PLEPLA_LOCUS39540</name>
</gene>
<dbReference type="FunFam" id="2.60.40.10:FF:000008">
    <property type="entry name" value="roundabout homolog 2 isoform X2"/>
    <property type="match status" value="2"/>
</dbReference>
<dbReference type="PROSITE" id="PS50835">
    <property type="entry name" value="IG_LIKE"/>
    <property type="match status" value="4"/>
</dbReference>
<feature type="domain" description="Ig-like" evidence="10">
    <location>
        <begin position="292"/>
        <end position="387"/>
    </location>
</feature>
<dbReference type="InterPro" id="IPR007110">
    <property type="entry name" value="Ig-like_dom"/>
</dbReference>
<dbReference type="InterPro" id="IPR013106">
    <property type="entry name" value="Ig_V-set"/>
</dbReference>
<dbReference type="GO" id="GO:0016020">
    <property type="term" value="C:membrane"/>
    <property type="evidence" value="ECO:0007669"/>
    <property type="project" value="UniProtKB-SubCell"/>
</dbReference>
<comment type="caution">
    <text evidence="12">The sequence shown here is derived from an EMBL/GenBank/DDBJ whole genome shotgun (WGS) entry which is preliminary data.</text>
</comment>
<dbReference type="InterPro" id="IPR003599">
    <property type="entry name" value="Ig_sub"/>
</dbReference>
<keyword evidence="8" id="KW-0393">Immunoglobulin domain</keyword>
<evidence type="ECO:0000256" key="5">
    <source>
        <dbReference type="ARBA" id="ARBA00022989"/>
    </source>
</evidence>
<dbReference type="SMART" id="SM00406">
    <property type="entry name" value="IGv"/>
    <property type="match status" value="2"/>
</dbReference>
<dbReference type="SUPFAM" id="SSF49265">
    <property type="entry name" value="Fibronectin type III"/>
    <property type="match status" value="1"/>
</dbReference>
<feature type="domain" description="Fibronectin type-III" evidence="11">
    <location>
        <begin position="503"/>
        <end position="597"/>
    </location>
</feature>
<keyword evidence="3" id="KW-0732">Signal</keyword>
<protein>
    <submittedName>
        <fullName evidence="12">Uncharacterized protein</fullName>
    </submittedName>
</protein>
<dbReference type="SMART" id="SM00408">
    <property type="entry name" value="IGc2"/>
    <property type="match status" value="4"/>
</dbReference>
<dbReference type="AlphaFoldDB" id="A0A9N7Z139"/>
<keyword evidence="6" id="KW-0472">Membrane</keyword>
<evidence type="ECO:0000256" key="9">
    <source>
        <dbReference type="SAM" id="MobiDB-lite"/>
    </source>
</evidence>
<name>A0A9N7Z139_PLEPL</name>
<dbReference type="PRINTS" id="PR00014">
    <property type="entry name" value="FNTYPEIII"/>
</dbReference>
<proteinExistence type="predicted"/>
<feature type="domain" description="Ig-like" evidence="10">
    <location>
        <begin position="100"/>
        <end position="287"/>
    </location>
</feature>
<dbReference type="Pfam" id="PF00041">
    <property type="entry name" value="fn3"/>
    <property type="match status" value="1"/>
</dbReference>
<sequence length="636" mass="69502">MCSVMLRDDFRQNPQDAVVAAGETASLECQAPRGHPEPTTFWRKDKARLDLKDDRITVRGGKLTISNTKKSDAGIYVCVAANMVGERESEKAQLSVFERPVFVQRPVNQVVLVDESVEFRCQVHGDPPPTLRWKKEDVDIPRGSAFILLLNPSASWGSLYLGQGCAVNGVLTRIWTDLAAPIDILPTPLGTSISDGPQRGRARLLAPVLVPSAAPRRRLSKLWKLGCFCQLLTVPPLHYSVLRWYDIRYEKEDFLLRIKKASVSDQGTFACLAENRVGKVEASAYLTIREAPQFVVRPRDQIVAQGRAATFPCETRGKPQPTVFWQREGSQDLLFPNQPTQGDSRVSVSVSGELTISSVQRSDAGYYICQALTVAGSIMAKAQLEVADALKDRPPPIIRQGPSNQTQALGGVTLLRCQASGEPEPTVSWRKNGASLLGKDPRFSLLDHGSLQIQSTRLADSGLYTCVATSSSGETSWSAFLDVRDSTDLVDFMSHNATALPGPPSKPEVTDVTKSSISLSWEPGPEAGSPVSSYVIEAFGQSVSNSWQTVADHVKTTEFTVKDLRPNTVYLFIIRAVNAQGLGDPSPMSEPVRTQDISPTAQGVDHRRVQKELGDVLVSMHNPVVLSSTSVQVTWT</sequence>
<feature type="region of interest" description="Disordered" evidence="9">
    <location>
        <begin position="584"/>
        <end position="604"/>
    </location>
</feature>
<evidence type="ECO:0000259" key="11">
    <source>
        <dbReference type="PROSITE" id="PS50853"/>
    </source>
</evidence>
<dbReference type="InterPro" id="IPR036116">
    <property type="entry name" value="FN3_sf"/>
</dbReference>
<dbReference type="SMART" id="SM00409">
    <property type="entry name" value="IG"/>
    <property type="match status" value="4"/>
</dbReference>
<evidence type="ECO:0000256" key="6">
    <source>
        <dbReference type="ARBA" id="ARBA00023136"/>
    </source>
</evidence>
<evidence type="ECO:0000256" key="2">
    <source>
        <dbReference type="ARBA" id="ARBA00022692"/>
    </source>
</evidence>
<evidence type="ECO:0000256" key="3">
    <source>
        <dbReference type="ARBA" id="ARBA00022729"/>
    </source>
</evidence>
<accession>A0A9N7Z139</accession>
<dbReference type="Pfam" id="PF07679">
    <property type="entry name" value="I-set"/>
    <property type="match status" value="4"/>
</dbReference>
<evidence type="ECO:0000256" key="7">
    <source>
        <dbReference type="ARBA" id="ARBA00023157"/>
    </source>
</evidence>
<evidence type="ECO:0000256" key="4">
    <source>
        <dbReference type="ARBA" id="ARBA00022737"/>
    </source>
</evidence>
<dbReference type="GO" id="GO:0098609">
    <property type="term" value="P:cell-cell adhesion"/>
    <property type="evidence" value="ECO:0007669"/>
    <property type="project" value="TreeGrafter"/>
</dbReference>
<dbReference type="SUPFAM" id="SSF48726">
    <property type="entry name" value="Immunoglobulin"/>
    <property type="match status" value="4"/>
</dbReference>